<evidence type="ECO:0000313" key="2">
    <source>
        <dbReference type="Proteomes" id="UP000293300"/>
    </source>
</evidence>
<accession>A0A4Q9YZI2</accession>
<evidence type="ECO:0008006" key="3">
    <source>
        <dbReference type="Google" id="ProtNLM"/>
    </source>
</evidence>
<organism evidence="1 2">
    <name type="scientific">Flavobacterium silvisoli</name>
    <dbReference type="NCBI Taxonomy" id="2529433"/>
    <lineage>
        <taxon>Bacteria</taxon>
        <taxon>Pseudomonadati</taxon>
        <taxon>Bacteroidota</taxon>
        <taxon>Flavobacteriia</taxon>
        <taxon>Flavobacteriales</taxon>
        <taxon>Flavobacteriaceae</taxon>
        <taxon>Flavobacterium</taxon>
    </lineage>
</organism>
<dbReference type="RefSeq" id="WP_131476439.1">
    <property type="nucleotide sequence ID" value="NZ_SJPE01000011.1"/>
</dbReference>
<comment type="caution">
    <text evidence="1">The sequence shown here is derived from an EMBL/GenBank/DDBJ whole genome shotgun (WGS) entry which is preliminary data.</text>
</comment>
<gene>
    <name evidence="1" type="ORF">EZL74_09835</name>
</gene>
<dbReference type="EMBL" id="SJPE01000011">
    <property type="protein sequence ID" value="TBX67561.1"/>
    <property type="molecule type" value="Genomic_DNA"/>
</dbReference>
<protein>
    <recommendedName>
        <fullName evidence="3">Bacteriocin-protection protein</fullName>
    </recommendedName>
</protein>
<dbReference type="Pfam" id="PF13376">
    <property type="entry name" value="OmdA"/>
    <property type="match status" value="1"/>
</dbReference>
<proteinExistence type="predicted"/>
<dbReference type="AlphaFoldDB" id="A0A4Q9YZI2"/>
<evidence type="ECO:0000313" key="1">
    <source>
        <dbReference type="EMBL" id="TBX67561.1"/>
    </source>
</evidence>
<dbReference type="OrthoDB" id="9796999at2"/>
<reference evidence="1 2" key="1">
    <citation type="submission" date="2019-02" db="EMBL/GenBank/DDBJ databases">
        <title>Flavobacterium sp. RD-2-33 isolated from forest soil.</title>
        <authorList>
            <person name="Chaudhary D.K."/>
        </authorList>
    </citation>
    <scope>NUCLEOTIDE SEQUENCE [LARGE SCALE GENOMIC DNA]</scope>
    <source>
        <strain evidence="1 2">RD-2-33</strain>
    </source>
</reference>
<keyword evidence="2" id="KW-1185">Reference proteome</keyword>
<dbReference type="Proteomes" id="UP000293300">
    <property type="component" value="Unassembled WGS sequence"/>
</dbReference>
<sequence>MEEKEHLYFKNAQEWREWLHDNHLTSAGVYLIFYRVDSEFESMRWEEAVQVAICYGWIDSTVKKLDEHRRRQMFTPRKDKSVWSKLNKTYIEKLLAENLIHESGLRKIEIAKQNGSWSALDHVEDLVIPDDLALAFQKNKTAFENYNNFSKSYRKGYLYWLNQARREETRANRIAEIIRLCEQNIKSRGTF</sequence>
<name>A0A4Q9YZI2_9FLAO</name>